<sequence>MQPVVVGIVVTCGCVGAAGAAAGTMAPAAAAGAVPAAEAAAVPAAAAPARAPRAGRTCHGSLALGIQCTDRTRDWRENKMLLAVMGYYNAHRHERAKRESLSGRPAEPQRVVMGFAL</sequence>
<dbReference type="AlphaFoldDB" id="A0A835WV88"/>
<organism evidence="2 3">
    <name type="scientific">Chlamydomonas schloesseri</name>
    <dbReference type="NCBI Taxonomy" id="2026947"/>
    <lineage>
        <taxon>Eukaryota</taxon>
        <taxon>Viridiplantae</taxon>
        <taxon>Chlorophyta</taxon>
        <taxon>core chlorophytes</taxon>
        <taxon>Chlorophyceae</taxon>
        <taxon>CS clade</taxon>
        <taxon>Chlamydomonadales</taxon>
        <taxon>Chlamydomonadaceae</taxon>
        <taxon>Chlamydomonas</taxon>
    </lineage>
</organism>
<gene>
    <name evidence="2" type="ORF">HYH02_002065</name>
</gene>
<protein>
    <submittedName>
        <fullName evidence="2">Uncharacterized protein</fullName>
    </submittedName>
</protein>
<dbReference type="EMBL" id="JAEHOD010000003">
    <property type="protein sequence ID" value="KAG2453858.1"/>
    <property type="molecule type" value="Genomic_DNA"/>
</dbReference>
<evidence type="ECO:0000256" key="1">
    <source>
        <dbReference type="SAM" id="SignalP"/>
    </source>
</evidence>
<keyword evidence="3" id="KW-1185">Reference proteome</keyword>
<feature type="chain" id="PRO_5032423452" evidence="1">
    <location>
        <begin position="21"/>
        <end position="117"/>
    </location>
</feature>
<proteinExistence type="predicted"/>
<accession>A0A835WV88</accession>
<comment type="caution">
    <text evidence="2">The sequence shown here is derived from an EMBL/GenBank/DDBJ whole genome shotgun (WGS) entry which is preliminary data.</text>
</comment>
<keyword evidence="1" id="KW-0732">Signal</keyword>
<evidence type="ECO:0000313" key="3">
    <source>
        <dbReference type="Proteomes" id="UP000613740"/>
    </source>
</evidence>
<evidence type="ECO:0000313" key="2">
    <source>
        <dbReference type="EMBL" id="KAG2453858.1"/>
    </source>
</evidence>
<dbReference type="Proteomes" id="UP000613740">
    <property type="component" value="Unassembled WGS sequence"/>
</dbReference>
<feature type="signal peptide" evidence="1">
    <location>
        <begin position="1"/>
        <end position="20"/>
    </location>
</feature>
<reference evidence="2" key="1">
    <citation type="journal article" date="2020" name="bioRxiv">
        <title>Comparative genomics of Chlamydomonas.</title>
        <authorList>
            <person name="Craig R.J."/>
            <person name="Hasan A.R."/>
            <person name="Ness R.W."/>
            <person name="Keightley P.D."/>
        </authorList>
    </citation>
    <scope>NUCLEOTIDE SEQUENCE</scope>
    <source>
        <strain evidence="2">CCAP 11/173</strain>
    </source>
</reference>
<dbReference type="OrthoDB" id="10547299at2759"/>
<name>A0A835WV88_9CHLO</name>